<evidence type="ECO:0000313" key="2">
    <source>
        <dbReference type="Proteomes" id="UP000017048"/>
    </source>
</evidence>
<dbReference type="RefSeq" id="WP_019046750.1">
    <property type="nucleotide sequence ID" value="NZ_BAFO02000032.1"/>
</dbReference>
<gene>
    <name evidence="1" type="ORF">NCAST_32_09690</name>
</gene>
<dbReference type="AlphaFoldDB" id="U5EJG8"/>
<reference evidence="1 2" key="1">
    <citation type="journal article" date="2014" name="BMC Genomics">
        <title>Genome based analysis of type-I polyketide synthase and nonribosomal peptide synthetase gene clusters in seven strains of five representative Nocardia species.</title>
        <authorList>
            <person name="Komaki H."/>
            <person name="Ichikawa N."/>
            <person name="Hosoyama A."/>
            <person name="Takahashi-Nakaguchi A."/>
            <person name="Matsuzawa T."/>
            <person name="Suzuki K."/>
            <person name="Fujita N."/>
            <person name="Gonoi T."/>
        </authorList>
    </citation>
    <scope>NUCLEOTIDE SEQUENCE [LARGE SCALE GENOMIC DNA]</scope>
    <source>
        <strain evidence="1 2">NBRC 15531</strain>
    </source>
</reference>
<protein>
    <submittedName>
        <fullName evidence="1">Uncharacterized protein</fullName>
    </submittedName>
</protein>
<name>U5EJG8_NOCAS</name>
<dbReference type="Gene3D" id="3.40.50.720">
    <property type="entry name" value="NAD(P)-binding Rossmann-like Domain"/>
    <property type="match status" value="1"/>
</dbReference>
<dbReference type="STRING" id="1824.SAMN05444423_102140"/>
<proteinExistence type="predicted"/>
<evidence type="ECO:0000313" key="1">
    <source>
        <dbReference type="EMBL" id="GAD86483.1"/>
    </source>
</evidence>
<keyword evidence="2" id="KW-1185">Reference proteome</keyword>
<dbReference type="PANTHER" id="PTHR43162">
    <property type="match status" value="1"/>
</dbReference>
<accession>U5EJG8</accession>
<organism evidence="1 2">
    <name type="scientific">Nocardia asteroides NBRC 15531</name>
    <dbReference type="NCBI Taxonomy" id="1110697"/>
    <lineage>
        <taxon>Bacteria</taxon>
        <taxon>Bacillati</taxon>
        <taxon>Actinomycetota</taxon>
        <taxon>Actinomycetes</taxon>
        <taxon>Mycobacteriales</taxon>
        <taxon>Nocardiaceae</taxon>
        <taxon>Nocardia</taxon>
    </lineage>
</organism>
<dbReference type="InterPro" id="IPR051604">
    <property type="entry name" value="Ergot_Alk_Oxidoreductase"/>
</dbReference>
<dbReference type="SUPFAM" id="SSF51735">
    <property type="entry name" value="NAD(P)-binding Rossmann-fold domains"/>
    <property type="match status" value="1"/>
</dbReference>
<sequence>MAWVDPRDIGEVAAVRLLADGWTGRTVRAVHGPEDLTFRRVAEILSAELGHPVTPVPIGADDLRAQLREASLGEVHIDGIVGMSAGLSAGFVPENPRSPLTTTPSTLAAWARAHLR</sequence>
<dbReference type="Proteomes" id="UP000017048">
    <property type="component" value="Unassembled WGS sequence"/>
</dbReference>
<comment type="caution">
    <text evidence="1">The sequence shown here is derived from an EMBL/GenBank/DDBJ whole genome shotgun (WGS) entry which is preliminary data.</text>
</comment>
<dbReference type="GeneID" id="91520022"/>
<dbReference type="InterPro" id="IPR036291">
    <property type="entry name" value="NAD(P)-bd_dom_sf"/>
</dbReference>
<dbReference type="eggNOG" id="COG0702">
    <property type="taxonomic scope" value="Bacteria"/>
</dbReference>
<dbReference type="PANTHER" id="PTHR43162:SF1">
    <property type="entry name" value="PRESTALK A DIFFERENTIATION PROTEIN A"/>
    <property type="match status" value="1"/>
</dbReference>
<dbReference type="EMBL" id="BAFO02000032">
    <property type="protein sequence ID" value="GAD86483.1"/>
    <property type="molecule type" value="Genomic_DNA"/>
</dbReference>
<dbReference type="Gene3D" id="3.90.25.10">
    <property type="entry name" value="UDP-galactose 4-epimerase, domain 1"/>
    <property type="match status" value="1"/>
</dbReference>